<feature type="zinc finger region" description="C3H1-type" evidence="6">
    <location>
        <begin position="118"/>
        <end position="144"/>
    </location>
</feature>
<feature type="compositionally biased region" description="Basic and acidic residues" evidence="7">
    <location>
        <begin position="443"/>
        <end position="452"/>
    </location>
</feature>
<dbReference type="PANTHER" id="PTHR14493">
    <property type="entry name" value="UNKEMPT FAMILY MEMBER"/>
    <property type="match status" value="1"/>
</dbReference>
<dbReference type="Pfam" id="PF25512">
    <property type="entry name" value="zf-CCCH_AtC3H23"/>
    <property type="match status" value="1"/>
</dbReference>
<proteinExistence type="predicted"/>
<keyword evidence="5" id="KW-0238">DNA-binding</keyword>
<evidence type="ECO:0000256" key="1">
    <source>
        <dbReference type="ARBA" id="ARBA00022723"/>
    </source>
</evidence>
<organism evidence="9 10">
    <name type="scientific">Brassica oleracea var. oleracea</name>
    <dbReference type="NCBI Taxonomy" id="109376"/>
    <lineage>
        <taxon>Eukaryota</taxon>
        <taxon>Viridiplantae</taxon>
        <taxon>Streptophyta</taxon>
        <taxon>Embryophyta</taxon>
        <taxon>Tracheophyta</taxon>
        <taxon>Spermatophyta</taxon>
        <taxon>Magnoliopsida</taxon>
        <taxon>eudicotyledons</taxon>
        <taxon>Gunneridae</taxon>
        <taxon>Pentapetalae</taxon>
        <taxon>rosids</taxon>
        <taxon>malvids</taxon>
        <taxon>Brassicales</taxon>
        <taxon>Brassicaceae</taxon>
        <taxon>Brassiceae</taxon>
        <taxon>Brassica</taxon>
    </lineage>
</organism>
<name>A0A0D3D2I3_BRAOL</name>
<dbReference type="GO" id="GO:0051607">
    <property type="term" value="P:defense response to virus"/>
    <property type="evidence" value="ECO:0007669"/>
    <property type="project" value="EnsemblPlants"/>
</dbReference>
<evidence type="ECO:0000313" key="9">
    <source>
        <dbReference type="EnsemblPlants" id="Bo7g005390.1"/>
    </source>
</evidence>
<dbReference type="HOGENOM" id="CLU_044407_0_0_1"/>
<dbReference type="InterPro" id="IPR045234">
    <property type="entry name" value="Unkempt-like"/>
</dbReference>
<accession>A0A0D3D2I3</accession>
<dbReference type="Gene3D" id="3.30.1370.210">
    <property type="match status" value="1"/>
</dbReference>
<evidence type="ECO:0000256" key="3">
    <source>
        <dbReference type="ARBA" id="ARBA00022771"/>
    </source>
</evidence>
<dbReference type="EnsemblPlants" id="Bo7g005390.1">
    <property type="protein sequence ID" value="Bo7g005390.1"/>
    <property type="gene ID" value="Bo7g005390"/>
</dbReference>
<dbReference type="SMART" id="SM00356">
    <property type="entry name" value="ZnF_C3H1"/>
    <property type="match status" value="2"/>
</dbReference>
<dbReference type="Gramene" id="Bo7g005390.1">
    <property type="protein sequence ID" value="Bo7g005390.1"/>
    <property type="gene ID" value="Bo7g005390"/>
</dbReference>
<feature type="region of interest" description="Disordered" evidence="7">
    <location>
        <begin position="332"/>
        <end position="351"/>
    </location>
</feature>
<dbReference type="PROSITE" id="PS50103">
    <property type="entry name" value="ZF_C3H1"/>
    <property type="match status" value="1"/>
</dbReference>
<dbReference type="AlphaFoldDB" id="A0A0D3D2I3"/>
<feature type="compositionally biased region" description="Basic and acidic residues" evidence="7">
    <location>
        <begin position="405"/>
        <end position="423"/>
    </location>
</feature>
<feature type="region of interest" description="Disordered" evidence="7">
    <location>
        <begin position="387"/>
        <end position="484"/>
    </location>
</feature>
<dbReference type="OMA" id="CTPTHSE"/>
<evidence type="ECO:0000256" key="4">
    <source>
        <dbReference type="ARBA" id="ARBA00022833"/>
    </source>
</evidence>
<dbReference type="eggNOG" id="KOG1595">
    <property type="taxonomic scope" value="Eukaryota"/>
</dbReference>
<dbReference type="GO" id="GO:0003677">
    <property type="term" value="F:DNA binding"/>
    <property type="evidence" value="ECO:0007669"/>
    <property type="project" value="UniProtKB-KW"/>
</dbReference>
<dbReference type="InterPro" id="IPR057444">
    <property type="entry name" value="Znf-CCCH_AtC3H23-like"/>
</dbReference>
<evidence type="ECO:0000256" key="7">
    <source>
        <dbReference type="SAM" id="MobiDB-lite"/>
    </source>
</evidence>
<dbReference type="Proteomes" id="UP000032141">
    <property type="component" value="Chromosome C7"/>
</dbReference>
<dbReference type="GO" id="GO:0050832">
    <property type="term" value="P:defense response to fungus"/>
    <property type="evidence" value="ECO:0007669"/>
    <property type="project" value="EnsemblPlants"/>
</dbReference>
<protein>
    <recommendedName>
        <fullName evidence="8">C3H1-type domain-containing protein</fullName>
    </recommendedName>
</protein>
<dbReference type="GO" id="GO:0006979">
    <property type="term" value="P:response to oxidative stress"/>
    <property type="evidence" value="ECO:0007669"/>
    <property type="project" value="EnsemblPlants"/>
</dbReference>
<evidence type="ECO:0000259" key="8">
    <source>
        <dbReference type="PROSITE" id="PS50103"/>
    </source>
</evidence>
<dbReference type="InterPro" id="IPR000571">
    <property type="entry name" value="Znf_CCCH"/>
</dbReference>
<dbReference type="GO" id="GO:0008270">
    <property type="term" value="F:zinc ion binding"/>
    <property type="evidence" value="ECO:0007669"/>
    <property type="project" value="UniProtKB-KW"/>
</dbReference>
<dbReference type="GO" id="GO:0005886">
    <property type="term" value="C:plasma membrane"/>
    <property type="evidence" value="ECO:0007669"/>
    <property type="project" value="EnsemblPlants"/>
</dbReference>
<evidence type="ECO:0000256" key="6">
    <source>
        <dbReference type="PROSITE-ProRule" id="PRU00723"/>
    </source>
</evidence>
<feature type="domain" description="C3H1-type" evidence="8">
    <location>
        <begin position="118"/>
        <end position="144"/>
    </location>
</feature>
<feature type="region of interest" description="Disordered" evidence="7">
    <location>
        <begin position="205"/>
        <end position="229"/>
    </location>
</feature>
<keyword evidence="3 6" id="KW-0863">Zinc-finger</keyword>
<evidence type="ECO:0000313" key="10">
    <source>
        <dbReference type="Proteomes" id="UP000032141"/>
    </source>
</evidence>
<keyword evidence="10" id="KW-1185">Reference proteome</keyword>
<reference evidence="9 10" key="1">
    <citation type="journal article" date="2014" name="Genome Biol.">
        <title>Transcriptome and methylome profiling reveals relics of genome dominance in the mesopolyploid Brassica oleracea.</title>
        <authorList>
            <person name="Parkin I.A."/>
            <person name="Koh C."/>
            <person name="Tang H."/>
            <person name="Robinson S.J."/>
            <person name="Kagale S."/>
            <person name="Clarke W.E."/>
            <person name="Town C.D."/>
            <person name="Nixon J."/>
            <person name="Krishnakumar V."/>
            <person name="Bidwell S.L."/>
            <person name="Denoeud F."/>
            <person name="Belcram H."/>
            <person name="Links M.G."/>
            <person name="Just J."/>
            <person name="Clarke C."/>
            <person name="Bender T."/>
            <person name="Huebert T."/>
            <person name="Mason A.S."/>
            <person name="Pires J.C."/>
            <person name="Barker G."/>
            <person name="Moore J."/>
            <person name="Walley P.G."/>
            <person name="Manoli S."/>
            <person name="Batley J."/>
            <person name="Edwards D."/>
            <person name="Nelson M.N."/>
            <person name="Wang X."/>
            <person name="Paterson A.H."/>
            <person name="King G."/>
            <person name="Bancroft I."/>
            <person name="Chalhoub B."/>
            <person name="Sharpe A.G."/>
        </authorList>
    </citation>
    <scope>NUCLEOTIDE SEQUENCE</scope>
    <source>
        <strain evidence="9 10">cv. TO1000</strain>
    </source>
</reference>
<dbReference type="PANTHER" id="PTHR14493:SF155">
    <property type="entry name" value="ZINC FINGER CCCH DOMAIN-CONTAINING PROTEIN 20"/>
    <property type="match status" value="1"/>
</dbReference>
<evidence type="ECO:0000256" key="5">
    <source>
        <dbReference type="ARBA" id="ARBA00023125"/>
    </source>
</evidence>
<dbReference type="FunFam" id="3.30.1370.210:FF:000009">
    <property type="entry name" value="Zinc finger CCCH domain-containing protein 66"/>
    <property type="match status" value="1"/>
</dbReference>
<dbReference type="Pfam" id="PF00642">
    <property type="entry name" value="zf-CCCH"/>
    <property type="match status" value="1"/>
</dbReference>
<dbReference type="GO" id="GO:0006355">
    <property type="term" value="P:regulation of DNA-templated transcription"/>
    <property type="evidence" value="ECO:0007669"/>
    <property type="project" value="UniProtKB-ARBA"/>
</dbReference>
<sequence length="484" mass="53988">MMIGETHRAYPTVQIPPWPLNDDLTAVDIYGSPDGGNSMLEALAALQRYLPSNEPDLDTDPELSGPDSAIDTYSCDHFRMYEFKVRRCTRGRSHDWTECPYAHPGEKARRRDPRKYHYSGTACPEFRKGGCKKGDACEFSHGVFECWLHPARYRTQPCKDGGNCRRRVCFFAHSPDQIRVLPNQSPDRVDSFDGVSPIRRAFQFSISPTSGSPPVSPRDDSESSSLFNRSLGSGSVNDIVACMRHLQLNKVKSLPSSYNNQVGCYGSGFGSPRGSLLGPGFRSLPNTPSRPEIGYMDIWDNGLEEEPAMERVESGRELRAKMFEKLSKENCMDRVDPDPYQGSGEAPDVGWVSELTTNRGGDVPWFVDQSIGANQHGDQDVMNNLTEVRSSDRTDQTDQAVPRASRLELRLEPRPDDLTDRTTARLPQPTRHSKTHGRARLSLGREETKDGHAFLSGGPSGQSRKRPYLYPVHPSGSDEPGHLD</sequence>
<reference evidence="9" key="2">
    <citation type="submission" date="2015-03" db="UniProtKB">
        <authorList>
            <consortium name="EnsemblPlants"/>
        </authorList>
    </citation>
    <scope>IDENTIFICATION</scope>
</reference>
<keyword evidence="2" id="KW-0677">Repeat</keyword>
<keyword evidence="4 6" id="KW-0862">Zinc</keyword>
<evidence type="ECO:0000256" key="2">
    <source>
        <dbReference type="ARBA" id="ARBA00022737"/>
    </source>
</evidence>
<dbReference type="STRING" id="109376.A0A0D3D2I3"/>
<keyword evidence="1 6" id="KW-0479">Metal-binding</keyword>